<dbReference type="Proteomes" id="UP001610446">
    <property type="component" value="Unassembled WGS sequence"/>
</dbReference>
<gene>
    <name evidence="1" type="ORF">BJY01DRAFT_224733</name>
</gene>
<evidence type="ECO:0000313" key="1">
    <source>
        <dbReference type="EMBL" id="KAL2834017.1"/>
    </source>
</evidence>
<protein>
    <submittedName>
        <fullName evidence="1">Uncharacterized protein</fullName>
    </submittedName>
</protein>
<dbReference type="EMBL" id="JBFXLU010000231">
    <property type="protein sequence ID" value="KAL2834017.1"/>
    <property type="molecule type" value="Genomic_DNA"/>
</dbReference>
<keyword evidence="2" id="KW-1185">Reference proteome</keyword>
<reference evidence="1 2" key="1">
    <citation type="submission" date="2024-07" db="EMBL/GenBank/DDBJ databases">
        <title>Section-level genome sequencing and comparative genomics of Aspergillus sections Usti and Cavernicolus.</title>
        <authorList>
            <consortium name="Lawrence Berkeley National Laboratory"/>
            <person name="Nybo J.L."/>
            <person name="Vesth T.C."/>
            <person name="Theobald S."/>
            <person name="Frisvad J.C."/>
            <person name="Larsen T.O."/>
            <person name="Kjaerboelling I."/>
            <person name="Rothschild-Mancinelli K."/>
            <person name="Lyhne E.K."/>
            <person name="Kogle M.E."/>
            <person name="Barry K."/>
            <person name="Clum A."/>
            <person name="Na H."/>
            <person name="Ledsgaard L."/>
            <person name="Lin J."/>
            <person name="Lipzen A."/>
            <person name="Kuo A."/>
            <person name="Riley R."/>
            <person name="Mondo S."/>
            <person name="Labutti K."/>
            <person name="Haridas S."/>
            <person name="Pangalinan J."/>
            <person name="Salamov A.A."/>
            <person name="Simmons B.A."/>
            <person name="Magnuson J.K."/>
            <person name="Chen J."/>
            <person name="Drula E."/>
            <person name="Henrissat B."/>
            <person name="Wiebenga A."/>
            <person name="Lubbers R.J."/>
            <person name="Gomes A.C."/>
            <person name="Makela M.R."/>
            <person name="Stajich J."/>
            <person name="Grigoriev I.V."/>
            <person name="Mortensen U.H."/>
            <person name="De Vries R.P."/>
            <person name="Baker S.E."/>
            <person name="Andersen M.R."/>
        </authorList>
    </citation>
    <scope>NUCLEOTIDE SEQUENCE [LARGE SCALE GENOMIC DNA]</scope>
    <source>
        <strain evidence="1 2">CBS 123904</strain>
    </source>
</reference>
<sequence length="91" mass="10271">MCRPQSQAQLCQTAFCAAHPAAVLGLYTAAGSRERRCVQKQTGHRDCKLRCCIGDPEAVCYYARQSCICESVMLDWFTRPIYHVDELLQQA</sequence>
<comment type="caution">
    <text evidence="1">The sequence shown here is derived from an EMBL/GenBank/DDBJ whole genome shotgun (WGS) entry which is preliminary data.</text>
</comment>
<proteinExistence type="predicted"/>
<organism evidence="1 2">
    <name type="scientific">Aspergillus pseudoustus</name>
    <dbReference type="NCBI Taxonomy" id="1810923"/>
    <lineage>
        <taxon>Eukaryota</taxon>
        <taxon>Fungi</taxon>
        <taxon>Dikarya</taxon>
        <taxon>Ascomycota</taxon>
        <taxon>Pezizomycotina</taxon>
        <taxon>Eurotiomycetes</taxon>
        <taxon>Eurotiomycetidae</taxon>
        <taxon>Eurotiales</taxon>
        <taxon>Aspergillaceae</taxon>
        <taxon>Aspergillus</taxon>
        <taxon>Aspergillus subgen. Nidulantes</taxon>
    </lineage>
</organism>
<evidence type="ECO:0000313" key="2">
    <source>
        <dbReference type="Proteomes" id="UP001610446"/>
    </source>
</evidence>
<accession>A0ABR4J2G0</accession>
<name>A0ABR4J2G0_9EURO</name>